<name>A0ABT7EM05_9GAMM</name>
<reference evidence="3 4" key="1">
    <citation type="submission" date="2023-05" db="EMBL/GenBank/DDBJ databases">
        <title>Pseudoalteromonas ardens sp. nov., Pseudoalteromonas obscura sp. nov., and Pseudoalteromonas umbrosa sp. nov., isolated from the coral Montipora capitata.</title>
        <authorList>
            <person name="Thomas E.M."/>
            <person name="Smith E.M."/>
            <person name="Papke E."/>
            <person name="Shlafstein M.D."/>
            <person name="Oline D.K."/>
            <person name="Videau P."/>
            <person name="Saw J.H."/>
            <person name="Strangman W.K."/>
            <person name="Ushijima B."/>
        </authorList>
    </citation>
    <scope>NUCLEOTIDE SEQUENCE [LARGE SCALE GENOMIC DNA]</scope>
    <source>
        <strain evidence="3 4">P94</strain>
    </source>
</reference>
<dbReference type="InterPro" id="IPR018391">
    <property type="entry name" value="PQQ_b-propeller_rpt"/>
</dbReference>
<dbReference type="PANTHER" id="PTHR34512:SF30">
    <property type="entry name" value="OUTER MEMBRANE PROTEIN ASSEMBLY FACTOR BAMB"/>
    <property type="match status" value="1"/>
</dbReference>
<evidence type="ECO:0000259" key="2">
    <source>
        <dbReference type="Pfam" id="PF13360"/>
    </source>
</evidence>
<dbReference type="Gene3D" id="2.130.10.10">
    <property type="entry name" value="YVTN repeat-like/Quinoprotein amine dehydrogenase"/>
    <property type="match status" value="3"/>
</dbReference>
<dbReference type="Pfam" id="PF13360">
    <property type="entry name" value="PQQ_2"/>
    <property type="match status" value="2"/>
</dbReference>
<feature type="signal peptide" evidence="1">
    <location>
        <begin position="1"/>
        <end position="26"/>
    </location>
</feature>
<evidence type="ECO:0000313" key="4">
    <source>
        <dbReference type="Proteomes" id="UP001231915"/>
    </source>
</evidence>
<evidence type="ECO:0000256" key="1">
    <source>
        <dbReference type="SAM" id="SignalP"/>
    </source>
</evidence>
<dbReference type="Proteomes" id="UP001231915">
    <property type="component" value="Unassembled WGS sequence"/>
</dbReference>
<organism evidence="3 4">
    <name type="scientific">Pseudoalteromonas obscura</name>
    <dbReference type="NCBI Taxonomy" id="3048491"/>
    <lineage>
        <taxon>Bacteria</taxon>
        <taxon>Pseudomonadati</taxon>
        <taxon>Pseudomonadota</taxon>
        <taxon>Gammaproteobacteria</taxon>
        <taxon>Alteromonadales</taxon>
        <taxon>Pseudoalteromonadaceae</taxon>
        <taxon>Pseudoalteromonas</taxon>
    </lineage>
</organism>
<proteinExistence type="predicted"/>
<feature type="domain" description="Pyrrolo-quinoline quinone repeat" evidence="2">
    <location>
        <begin position="22"/>
        <end position="121"/>
    </location>
</feature>
<sequence length="385" mass="42897">MTIYKKIIAAFILGLLSILSTVTALAKSGDYLYSYQTGSENWGSITLKNHQAYFGSDNGKVYAFDIDRVKTRWVFTTGDKVRSKPLVDHHRVFFSSDDGYLYALNRWNGKLLWKASLNDSDHNRILPANHAPWEFDYTKSSPVADSNFVYVGSADSNFYAISKRTGKIQWRFNTGGMIRATASIYQGKVFVASWDGYVYALDKQSGELAWQFKTQGAIPSSPVILDDILIIGSRDTYLYGLDPHSGQVVWKKALPGGSWVESSAVADTEGDYFYIGSSDAKLLFKMAVETGEIVWQVATPGWSWGQPVVDQKHVYIGSTGHDEPGWYVTQRGFMALERESGTRVWHYQPTLIPGFVHGGVYASPAVGAGKVLVPDLDGFIHVYQQ</sequence>
<feature type="domain" description="Pyrrolo-quinoline quinone repeat" evidence="2">
    <location>
        <begin position="139"/>
        <end position="269"/>
    </location>
</feature>
<dbReference type="EMBL" id="JASJUT010000005">
    <property type="protein sequence ID" value="MDK2596057.1"/>
    <property type="molecule type" value="Genomic_DNA"/>
</dbReference>
<dbReference type="InterPro" id="IPR015943">
    <property type="entry name" value="WD40/YVTN_repeat-like_dom_sf"/>
</dbReference>
<evidence type="ECO:0000313" key="3">
    <source>
        <dbReference type="EMBL" id="MDK2596057.1"/>
    </source>
</evidence>
<dbReference type="SUPFAM" id="SSF50998">
    <property type="entry name" value="Quinoprotein alcohol dehydrogenase-like"/>
    <property type="match status" value="2"/>
</dbReference>
<dbReference type="SMART" id="SM00564">
    <property type="entry name" value="PQQ"/>
    <property type="match status" value="7"/>
</dbReference>
<protein>
    <submittedName>
        <fullName evidence="3">PQQ-binding-like beta-propeller repeat protein</fullName>
    </submittedName>
</protein>
<dbReference type="InterPro" id="IPR002372">
    <property type="entry name" value="PQQ_rpt_dom"/>
</dbReference>
<dbReference type="InterPro" id="IPR011047">
    <property type="entry name" value="Quinoprotein_ADH-like_sf"/>
</dbReference>
<keyword evidence="4" id="KW-1185">Reference proteome</keyword>
<feature type="chain" id="PRO_5046430548" evidence="1">
    <location>
        <begin position="27"/>
        <end position="385"/>
    </location>
</feature>
<accession>A0ABT7EM05</accession>
<dbReference type="PANTHER" id="PTHR34512">
    <property type="entry name" value="CELL SURFACE PROTEIN"/>
    <property type="match status" value="1"/>
</dbReference>
<dbReference type="RefSeq" id="WP_284137521.1">
    <property type="nucleotide sequence ID" value="NZ_JASJUT010000005.1"/>
</dbReference>
<keyword evidence="1" id="KW-0732">Signal</keyword>
<comment type="caution">
    <text evidence="3">The sequence shown here is derived from an EMBL/GenBank/DDBJ whole genome shotgun (WGS) entry which is preliminary data.</text>
</comment>
<gene>
    <name evidence="3" type="ORF">QNM18_13430</name>
</gene>